<evidence type="ECO:0000313" key="1">
    <source>
        <dbReference type="EMBL" id="SVD21117.1"/>
    </source>
</evidence>
<proteinExistence type="predicted"/>
<dbReference type="AlphaFoldDB" id="A0A382THY8"/>
<accession>A0A382THY8</accession>
<reference evidence="1" key="1">
    <citation type="submission" date="2018-05" db="EMBL/GenBank/DDBJ databases">
        <authorList>
            <person name="Lanie J.A."/>
            <person name="Ng W.-L."/>
            <person name="Kazmierczak K.M."/>
            <person name="Andrzejewski T.M."/>
            <person name="Davidsen T.M."/>
            <person name="Wayne K.J."/>
            <person name="Tettelin H."/>
            <person name="Glass J.I."/>
            <person name="Rusch D."/>
            <person name="Podicherti R."/>
            <person name="Tsui H.-C.T."/>
            <person name="Winkler M.E."/>
        </authorList>
    </citation>
    <scope>NUCLEOTIDE SEQUENCE</scope>
</reference>
<dbReference type="EMBL" id="UINC01136382">
    <property type="protein sequence ID" value="SVD21117.1"/>
    <property type="molecule type" value="Genomic_DNA"/>
</dbReference>
<gene>
    <name evidence="1" type="ORF">METZ01_LOCUS373971</name>
</gene>
<organism evidence="1">
    <name type="scientific">marine metagenome</name>
    <dbReference type="NCBI Taxonomy" id="408172"/>
    <lineage>
        <taxon>unclassified sequences</taxon>
        <taxon>metagenomes</taxon>
        <taxon>ecological metagenomes</taxon>
    </lineage>
</organism>
<feature type="non-terminal residue" evidence="1">
    <location>
        <position position="87"/>
    </location>
</feature>
<name>A0A382THY8_9ZZZZ</name>
<sequence length="87" mass="9929">MELGDSEVLGRGKVPSDSDKIALLRVADFEGFVKTITPVSLLFGSSLRSIIRHKDCETRASDMSWFFGAYKKYAVFSGRARRKEYWF</sequence>
<protein>
    <submittedName>
        <fullName evidence="1">Uncharacterized protein</fullName>
    </submittedName>
</protein>